<proteinExistence type="predicted"/>
<evidence type="ECO:0000313" key="1">
    <source>
        <dbReference type="EMBL" id="MBB5022259.1"/>
    </source>
</evidence>
<keyword evidence="2" id="KW-1185">Reference proteome</keyword>
<dbReference type="RefSeq" id="WP_183732446.1">
    <property type="nucleotide sequence ID" value="NZ_JACHID010000009.1"/>
</dbReference>
<dbReference type="EMBL" id="JACHID010000009">
    <property type="protein sequence ID" value="MBB5022259.1"/>
    <property type="molecule type" value="Genomic_DNA"/>
</dbReference>
<name>A0A7W8DHB7_9BACT</name>
<organism evidence="1 2">
    <name type="scientific">Desulfurispira natronophila</name>
    <dbReference type="NCBI Taxonomy" id="682562"/>
    <lineage>
        <taxon>Bacteria</taxon>
        <taxon>Pseudomonadati</taxon>
        <taxon>Chrysiogenota</taxon>
        <taxon>Chrysiogenia</taxon>
        <taxon>Chrysiogenales</taxon>
        <taxon>Chrysiogenaceae</taxon>
        <taxon>Desulfurispira</taxon>
    </lineage>
</organism>
<dbReference type="AlphaFoldDB" id="A0A7W8DHB7"/>
<protein>
    <submittedName>
        <fullName evidence="1">Uncharacterized protein</fullName>
    </submittedName>
</protein>
<comment type="caution">
    <text evidence="1">The sequence shown here is derived from an EMBL/GenBank/DDBJ whole genome shotgun (WGS) entry which is preliminary data.</text>
</comment>
<gene>
    <name evidence="1" type="ORF">HNR37_001591</name>
</gene>
<accession>A0A7W8DHB7</accession>
<sequence>MSEKVYLYMSSEGLVRFGPFRLLRFGVNNFGELSIFADDGQIVATYEGSDKWRSFNSKYSKYHFNDVLISSNPDRNSIDALRMNMAADKASDLRMYDQGLFDINPK</sequence>
<evidence type="ECO:0000313" key="2">
    <source>
        <dbReference type="Proteomes" id="UP000528322"/>
    </source>
</evidence>
<dbReference type="Proteomes" id="UP000528322">
    <property type="component" value="Unassembled WGS sequence"/>
</dbReference>
<reference evidence="1 2" key="1">
    <citation type="submission" date="2020-08" db="EMBL/GenBank/DDBJ databases">
        <title>Genomic Encyclopedia of Type Strains, Phase IV (KMG-IV): sequencing the most valuable type-strain genomes for metagenomic binning, comparative biology and taxonomic classification.</title>
        <authorList>
            <person name="Goeker M."/>
        </authorList>
    </citation>
    <scope>NUCLEOTIDE SEQUENCE [LARGE SCALE GENOMIC DNA]</scope>
    <source>
        <strain evidence="1 2">DSM 22071</strain>
    </source>
</reference>